<comment type="caution">
    <text evidence="2">The sequence shown here is derived from an EMBL/GenBank/DDBJ whole genome shotgun (WGS) entry which is preliminary data.</text>
</comment>
<sequence length="514" mass="55077">MADDYDYDGDDMFGFEDDWLYVEDEFALADELAETQIADPGYAGTNHEVDMESYEYDLFGYWDDLEYADDTYWDYDAGHQPGQGTEKAGQKRKRGAPAMVGGTDKRRKVSGTHAATVSGLEASQPESVVFMSREQRNRLAGRPAPTLTNRIAVSFLPDWKERFADKDGVVSVESMPADMQLAAEAEEDDTPHKARAGHTDAMLVGNEEGGDWEDEDAGEELGEQDQAENALAGLDPDMLKMILKQKLGEAGLEGIDESAFIDTLNKMLAGDEDEAAGDLANSLLGQATAQGGNTALSGWLSQQGVSMDAAEEDDASSVATAELSEGSGRAGQSMQVSPPDSAISVPETKQMALHPGSPTSTQKEMPATTRLQKKKSGKRVTFDVPPSSEEDTQQDGIAKSEQQEVLAPPRSEDSWMSEPTVVIPIARATGSKSIATGKRPQPDAQLQEELDESLKAGKSTTAEAAESNVRQTRKRKAAVEDAEGGGEAGGGKPRAVKEAATRKTRSARAKAGAK</sequence>
<reference evidence="2 3" key="1">
    <citation type="submission" date="2021-11" db="EMBL/GenBank/DDBJ databases">
        <title>Black yeast isolated from Biological Soil Crust.</title>
        <authorList>
            <person name="Kurbessoian T."/>
        </authorList>
    </citation>
    <scope>NUCLEOTIDE SEQUENCE [LARGE SCALE GENOMIC DNA]</scope>
    <source>
        <strain evidence="2 3">CCFEE 5522</strain>
    </source>
</reference>
<protein>
    <submittedName>
        <fullName evidence="2">Uncharacterized protein</fullName>
    </submittedName>
</protein>
<dbReference type="EMBL" id="JAVFHQ010000023">
    <property type="protein sequence ID" value="KAK4544753.1"/>
    <property type="molecule type" value="Genomic_DNA"/>
</dbReference>
<feature type="compositionally biased region" description="Basic residues" evidence="1">
    <location>
        <begin position="502"/>
        <end position="514"/>
    </location>
</feature>
<proteinExistence type="predicted"/>
<feature type="region of interest" description="Disordered" evidence="1">
    <location>
        <begin position="305"/>
        <end position="514"/>
    </location>
</feature>
<gene>
    <name evidence="2" type="ORF">LTR36_004002</name>
</gene>
<feature type="region of interest" description="Disordered" evidence="1">
    <location>
        <begin position="185"/>
        <end position="223"/>
    </location>
</feature>
<evidence type="ECO:0000256" key="1">
    <source>
        <dbReference type="SAM" id="MobiDB-lite"/>
    </source>
</evidence>
<organism evidence="2 3">
    <name type="scientific">Oleoguttula mirabilis</name>
    <dbReference type="NCBI Taxonomy" id="1507867"/>
    <lineage>
        <taxon>Eukaryota</taxon>
        <taxon>Fungi</taxon>
        <taxon>Dikarya</taxon>
        <taxon>Ascomycota</taxon>
        <taxon>Pezizomycotina</taxon>
        <taxon>Dothideomycetes</taxon>
        <taxon>Dothideomycetidae</taxon>
        <taxon>Mycosphaerellales</taxon>
        <taxon>Teratosphaeriaceae</taxon>
        <taxon>Oleoguttula</taxon>
    </lineage>
</organism>
<evidence type="ECO:0000313" key="3">
    <source>
        <dbReference type="Proteomes" id="UP001324427"/>
    </source>
</evidence>
<evidence type="ECO:0000313" key="2">
    <source>
        <dbReference type="EMBL" id="KAK4544753.1"/>
    </source>
</evidence>
<accession>A0AAV9JJS0</accession>
<dbReference type="Proteomes" id="UP001324427">
    <property type="component" value="Unassembled WGS sequence"/>
</dbReference>
<name>A0AAV9JJS0_9PEZI</name>
<keyword evidence="3" id="KW-1185">Reference proteome</keyword>
<dbReference type="AlphaFoldDB" id="A0AAV9JJS0"/>
<feature type="region of interest" description="Disordered" evidence="1">
    <location>
        <begin position="78"/>
        <end position="109"/>
    </location>
</feature>
<feature type="compositionally biased region" description="Acidic residues" evidence="1">
    <location>
        <begin position="208"/>
        <end position="223"/>
    </location>
</feature>